<feature type="compositionally biased region" description="Basic and acidic residues" evidence="4">
    <location>
        <begin position="174"/>
        <end position="206"/>
    </location>
</feature>
<protein>
    <recommendedName>
        <fullName evidence="2">Coiled-coil domain-containing protein 43</fullName>
    </recommendedName>
</protein>
<evidence type="ECO:0000256" key="1">
    <source>
        <dbReference type="ARBA" id="ARBA00005305"/>
    </source>
</evidence>
<dbReference type="RefSeq" id="XP_042199344.1">
    <property type="nucleotide sequence ID" value="XM_042343410.1"/>
</dbReference>
<proteinExistence type="evidence at transcript level"/>
<evidence type="ECO:0000259" key="5">
    <source>
        <dbReference type="Pfam" id="PF26091"/>
    </source>
</evidence>
<dbReference type="KEGG" id="cmk:103183814"/>
<comment type="similarity">
    <text evidence="1">Belongs to the CCDC43 family.</text>
</comment>
<dbReference type="InterPro" id="IPR037666">
    <property type="entry name" value="CCDC43"/>
</dbReference>
<feature type="compositionally biased region" description="Basic residues" evidence="4">
    <location>
        <begin position="207"/>
        <end position="219"/>
    </location>
</feature>
<dbReference type="PANTHER" id="PTHR31684">
    <property type="entry name" value="COILED-COIL DOMAIN-CONTAINING PROTEIN 43"/>
    <property type="match status" value="1"/>
</dbReference>
<dbReference type="Pfam" id="PF26091">
    <property type="entry name" value="PWI_CCDC43"/>
    <property type="match status" value="1"/>
</dbReference>
<keyword evidence="3" id="KW-0175">Coiled coil</keyword>
<dbReference type="PANTHER" id="PTHR31684:SF2">
    <property type="entry name" value="COILED-COIL DOMAIN-CONTAINING PROTEIN 43"/>
    <property type="match status" value="1"/>
</dbReference>
<evidence type="ECO:0000256" key="2">
    <source>
        <dbReference type="ARBA" id="ARBA00016648"/>
    </source>
</evidence>
<feature type="region of interest" description="Disordered" evidence="4">
    <location>
        <begin position="174"/>
        <end position="219"/>
    </location>
</feature>
<feature type="compositionally biased region" description="Acidic residues" evidence="4">
    <location>
        <begin position="135"/>
        <end position="144"/>
    </location>
</feature>
<accession>V9L5T2</accession>
<name>V9L5T2_CALMI</name>
<dbReference type="CTD" id="124808"/>
<evidence type="ECO:0000256" key="3">
    <source>
        <dbReference type="ARBA" id="ARBA00023054"/>
    </source>
</evidence>
<sequence>MAAPSGDGDGDAPAAFCEWLSKRLEQLEIDEDVYGTYINGILREEENEVEKCDALQGILSAFMDEDSLSNICEEIIQKWSETTNSILAKKKVEDEVQTIANMIEKQAKIVVRPKGISEEEKSRKAALLAQYANVTDEEDDDEETQGATGSFHFSNDKSLFKNTNAAAVLVAKKAEREKAKEDSQKKKEQDKLQREKDQLAKQERKEKERKRTQKGERKR</sequence>
<evidence type="ECO:0000256" key="4">
    <source>
        <dbReference type="SAM" id="MobiDB-lite"/>
    </source>
</evidence>
<evidence type="ECO:0000313" key="6">
    <source>
        <dbReference type="EMBL" id="AFP07041.1"/>
    </source>
</evidence>
<dbReference type="InterPro" id="IPR058771">
    <property type="entry name" value="PWI_CCDC43"/>
</dbReference>
<feature type="domain" description="CCDC43 PWI-like" evidence="5">
    <location>
        <begin position="14"/>
        <end position="84"/>
    </location>
</feature>
<reference evidence="6" key="1">
    <citation type="journal article" date="2014" name="Nature">
        <title>Elephant shark genome provides unique insights into gnathostome evolution.</title>
        <authorList>
            <consortium name="International Elephant Shark Genome Sequencing Consortium"/>
            <person name="Venkatesh B."/>
            <person name="Lee A.P."/>
            <person name="Ravi V."/>
            <person name="Maurya A.K."/>
            <person name="Lian M.M."/>
            <person name="Swann J.B."/>
            <person name="Ohta Y."/>
            <person name="Flajnik M.F."/>
            <person name="Sutoh Y."/>
            <person name="Kasahara M."/>
            <person name="Hoon S."/>
            <person name="Gangu V."/>
            <person name="Roy S.W."/>
            <person name="Irimia M."/>
            <person name="Korzh V."/>
            <person name="Kondrychyn I."/>
            <person name="Lim Z.W."/>
            <person name="Tay B.H."/>
            <person name="Tohari S."/>
            <person name="Kong K.W."/>
            <person name="Ho S."/>
            <person name="Lorente-Galdos B."/>
            <person name="Quilez J."/>
            <person name="Marques-Bonet T."/>
            <person name="Raney B.J."/>
            <person name="Ingham P.W."/>
            <person name="Tay A."/>
            <person name="Hillier L.W."/>
            <person name="Minx P."/>
            <person name="Boehm T."/>
            <person name="Wilson R.K."/>
            <person name="Brenner S."/>
            <person name="Warren W.C."/>
        </authorList>
    </citation>
    <scope>NUCLEOTIDE SEQUENCE</scope>
    <source>
        <tissue evidence="6">Testis</tissue>
    </source>
</reference>
<dbReference type="OrthoDB" id="2187466at2759"/>
<feature type="region of interest" description="Disordered" evidence="4">
    <location>
        <begin position="133"/>
        <end position="156"/>
    </location>
</feature>
<dbReference type="EMBL" id="JW874524">
    <property type="protein sequence ID" value="AFP07041.1"/>
    <property type="molecule type" value="mRNA"/>
</dbReference>
<dbReference type="GeneID" id="103183814"/>
<organism evidence="6">
    <name type="scientific">Callorhinchus milii</name>
    <name type="common">Ghost shark</name>
    <dbReference type="NCBI Taxonomy" id="7868"/>
    <lineage>
        <taxon>Eukaryota</taxon>
        <taxon>Metazoa</taxon>
        <taxon>Chordata</taxon>
        <taxon>Craniata</taxon>
        <taxon>Vertebrata</taxon>
        <taxon>Chondrichthyes</taxon>
        <taxon>Holocephali</taxon>
        <taxon>Chimaeriformes</taxon>
        <taxon>Callorhinchidae</taxon>
        <taxon>Callorhinchus</taxon>
    </lineage>
</organism>
<dbReference type="AlphaFoldDB" id="V9L5T2"/>